<dbReference type="AlphaFoldDB" id="A0A9Q0K2T5"/>
<comment type="caution">
    <text evidence="2">The sequence shown here is derived from an EMBL/GenBank/DDBJ whole genome shotgun (WGS) entry which is preliminary data.</text>
</comment>
<keyword evidence="3" id="KW-1185">Reference proteome</keyword>
<proteinExistence type="predicted"/>
<dbReference type="PANTHER" id="PTHR34741">
    <property type="entry name" value="IMAP FAMILY MEMBER 1, PUTATIVE-RELATED"/>
    <property type="match status" value="1"/>
</dbReference>
<feature type="transmembrane region" description="Helical" evidence="1">
    <location>
        <begin position="106"/>
        <end position="126"/>
    </location>
</feature>
<gene>
    <name evidence="2" type="ORF">NE237_020677</name>
</gene>
<feature type="transmembrane region" description="Helical" evidence="1">
    <location>
        <begin position="133"/>
        <end position="152"/>
    </location>
</feature>
<reference evidence="2" key="1">
    <citation type="journal article" date="2023" name="Plant J.">
        <title>The genome of the king protea, Protea cynaroides.</title>
        <authorList>
            <person name="Chang J."/>
            <person name="Duong T.A."/>
            <person name="Schoeman C."/>
            <person name="Ma X."/>
            <person name="Roodt D."/>
            <person name="Barker N."/>
            <person name="Li Z."/>
            <person name="Van de Peer Y."/>
            <person name="Mizrachi E."/>
        </authorList>
    </citation>
    <scope>NUCLEOTIDE SEQUENCE</scope>
    <source>
        <tissue evidence="2">Young leaves</tissue>
    </source>
</reference>
<accession>A0A9Q0K2T5</accession>
<keyword evidence="1" id="KW-1133">Transmembrane helix</keyword>
<keyword evidence="1" id="KW-0472">Membrane</keyword>
<feature type="transmembrane region" description="Helical" evidence="1">
    <location>
        <begin position="164"/>
        <end position="183"/>
    </location>
</feature>
<dbReference type="Proteomes" id="UP001141806">
    <property type="component" value="Unassembled WGS sequence"/>
</dbReference>
<sequence>MKRARAFVASIFAIHLATHLFSLFKQPTPSPSPIPSQQPPPVSSSFAAVDIDLEMMPLEEIRSSHYSTTPVEVIDWGKTILEFCLMTAIALIPFSFQTHLHLSSSFYVFCILILLAFASSLTGILFRIKLPTAAAVLELMAIVFSILAFFMAMEMCVKPPVIKWITWVICALSFLSTFIYYCMNK</sequence>
<evidence type="ECO:0008006" key="4">
    <source>
        <dbReference type="Google" id="ProtNLM"/>
    </source>
</evidence>
<keyword evidence="1" id="KW-0812">Transmembrane</keyword>
<feature type="transmembrane region" description="Helical" evidence="1">
    <location>
        <begin position="6"/>
        <end position="24"/>
    </location>
</feature>
<evidence type="ECO:0000313" key="2">
    <source>
        <dbReference type="EMBL" id="KAJ4960767.1"/>
    </source>
</evidence>
<protein>
    <recommendedName>
        <fullName evidence="4">Transmembrane protein</fullName>
    </recommendedName>
</protein>
<dbReference type="PANTHER" id="PTHR34741:SF1">
    <property type="entry name" value="PGG DOMAIN-CONTAINING PROTEIN"/>
    <property type="match status" value="1"/>
</dbReference>
<organism evidence="2 3">
    <name type="scientific">Protea cynaroides</name>
    <dbReference type="NCBI Taxonomy" id="273540"/>
    <lineage>
        <taxon>Eukaryota</taxon>
        <taxon>Viridiplantae</taxon>
        <taxon>Streptophyta</taxon>
        <taxon>Embryophyta</taxon>
        <taxon>Tracheophyta</taxon>
        <taxon>Spermatophyta</taxon>
        <taxon>Magnoliopsida</taxon>
        <taxon>Proteales</taxon>
        <taxon>Proteaceae</taxon>
        <taxon>Protea</taxon>
    </lineage>
</organism>
<dbReference type="EMBL" id="JAMYWD010000009">
    <property type="protein sequence ID" value="KAJ4960767.1"/>
    <property type="molecule type" value="Genomic_DNA"/>
</dbReference>
<evidence type="ECO:0000256" key="1">
    <source>
        <dbReference type="SAM" id="Phobius"/>
    </source>
</evidence>
<name>A0A9Q0K2T5_9MAGN</name>
<dbReference type="OrthoDB" id="1745749at2759"/>
<evidence type="ECO:0000313" key="3">
    <source>
        <dbReference type="Proteomes" id="UP001141806"/>
    </source>
</evidence>